<evidence type="ECO:0000256" key="1">
    <source>
        <dbReference type="SAM" id="MobiDB-lite"/>
    </source>
</evidence>
<gene>
    <name evidence="2" type="ORF">AVEN_79631_1</name>
</gene>
<name>A0A4Y2G2C8_ARAVE</name>
<dbReference type="AlphaFoldDB" id="A0A4Y2G2C8"/>
<sequence length="171" mass="19463">MNVQSDRSVTEKTRIVGGGFSLIMENIIREIREQKDTIDLGRLRFYFAVFTITTTEDDRIQHLMQEIQQFIKEKFGENEVPYRKPIEEIPEGNYGQLINTTNNSPISFDVSFNSVNDTNKINEATEDMDAIMKDDSDVAICSTGEASDNSDNETKKNLKIRENADGQANQN</sequence>
<reference evidence="2 3" key="1">
    <citation type="journal article" date="2019" name="Sci. Rep.">
        <title>Orb-weaving spider Araneus ventricosus genome elucidates the spidroin gene catalogue.</title>
        <authorList>
            <person name="Kono N."/>
            <person name="Nakamura H."/>
            <person name="Ohtoshi R."/>
            <person name="Moran D.A.P."/>
            <person name="Shinohara A."/>
            <person name="Yoshida Y."/>
            <person name="Fujiwara M."/>
            <person name="Mori M."/>
            <person name="Tomita M."/>
            <person name="Arakawa K."/>
        </authorList>
    </citation>
    <scope>NUCLEOTIDE SEQUENCE [LARGE SCALE GENOMIC DNA]</scope>
</reference>
<organism evidence="2 3">
    <name type="scientific">Araneus ventricosus</name>
    <name type="common">Orbweaver spider</name>
    <name type="synonym">Epeira ventricosa</name>
    <dbReference type="NCBI Taxonomy" id="182803"/>
    <lineage>
        <taxon>Eukaryota</taxon>
        <taxon>Metazoa</taxon>
        <taxon>Ecdysozoa</taxon>
        <taxon>Arthropoda</taxon>
        <taxon>Chelicerata</taxon>
        <taxon>Arachnida</taxon>
        <taxon>Araneae</taxon>
        <taxon>Araneomorphae</taxon>
        <taxon>Entelegynae</taxon>
        <taxon>Araneoidea</taxon>
        <taxon>Araneidae</taxon>
        <taxon>Araneus</taxon>
    </lineage>
</organism>
<dbReference type="Proteomes" id="UP000499080">
    <property type="component" value="Unassembled WGS sequence"/>
</dbReference>
<proteinExistence type="predicted"/>
<accession>A0A4Y2G2C8</accession>
<feature type="compositionally biased region" description="Basic and acidic residues" evidence="1">
    <location>
        <begin position="152"/>
        <end position="164"/>
    </location>
</feature>
<protein>
    <submittedName>
        <fullName evidence="2">Uncharacterized protein</fullName>
    </submittedName>
</protein>
<feature type="region of interest" description="Disordered" evidence="1">
    <location>
        <begin position="143"/>
        <end position="171"/>
    </location>
</feature>
<comment type="caution">
    <text evidence="2">The sequence shown here is derived from an EMBL/GenBank/DDBJ whole genome shotgun (WGS) entry which is preliminary data.</text>
</comment>
<keyword evidence="3" id="KW-1185">Reference proteome</keyword>
<dbReference type="EMBL" id="BGPR01001183">
    <property type="protein sequence ID" value="GBM47501.1"/>
    <property type="molecule type" value="Genomic_DNA"/>
</dbReference>
<evidence type="ECO:0000313" key="3">
    <source>
        <dbReference type="Proteomes" id="UP000499080"/>
    </source>
</evidence>
<evidence type="ECO:0000313" key="2">
    <source>
        <dbReference type="EMBL" id="GBM47501.1"/>
    </source>
</evidence>